<sequence length="688" mass="74802">MSGTPPWQPGGPGSQAACAELRRRADAYGPSPLEYWCHLSLAAGFAEHGWFEEALPSLRACVALSAKLPTPHFRMGNALFALGRMAEAREGYEAALQACVDAIAAEASEAFANGDVDAGRELQKKVHPLLPKVHTNLGVAFETEGLLMSACEHYRESALLNPTHHKSLKLLGSALLGLGEHEAAREALGHAILLNPEYADAHCDLGLALADGGDYASAKSAFEEAVRLDEKHASAWYNLGNTCRMLQEHEAAVTAYEKCEEVDPSNWRAALNASTALLSLGRSKEAHVRLERAWQQAGQRVDLYHALQHLRAIKANKDMIGALMHQHHAQTLGSGSGASSNGASSSATKKDVSSSSSLKTKQENGADKAADLSEIELHEKDENGETATGVDTGEVAVAPFGAKNDRVSSSEHMHSALEVHSLQRRTRVGRCPVKRFRDEATESNLPEESRASTSAGRGRPVRKARIERIFRRVLQMEGSKQFSGAMRCMNERVLRTLDKGRRGMVDLSLCLAVLAPLARGTLQERLSVVFELLLWRRPELSAEASLTWEDTREYFVALRAVCSLPPGAELPTSEGDLVSAAMFGRYFTDDDIGIGGVLKALMKMERAQHVRHGLVCAVTHSEIVGPRYTCVSPGVRRFDLGAQAYAERRVPKEANKSPPSSFIFEESLQPPTPGEVMGLRLKKLFRGG</sequence>
<dbReference type="InterPro" id="IPR011990">
    <property type="entry name" value="TPR-like_helical_dom_sf"/>
</dbReference>
<feature type="repeat" description="TPR" evidence="1">
    <location>
        <begin position="233"/>
        <end position="266"/>
    </location>
</feature>
<dbReference type="Pfam" id="PF13181">
    <property type="entry name" value="TPR_8"/>
    <property type="match status" value="1"/>
</dbReference>
<keyword evidence="1" id="KW-0802">TPR repeat</keyword>
<dbReference type="PANTHER" id="PTHR45081">
    <property type="entry name" value="EF HAND FAMILY PROTEIN, PUTATIVE, EXPRESSED-RELATED"/>
    <property type="match status" value="1"/>
</dbReference>
<feature type="compositionally biased region" description="Basic and acidic residues" evidence="2">
    <location>
        <begin position="360"/>
        <end position="383"/>
    </location>
</feature>
<evidence type="ECO:0000256" key="1">
    <source>
        <dbReference type="PROSITE-ProRule" id="PRU00339"/>
    </source>
</evidence>
<organism evidence="3 4">
    <name type="scientific">Pycnococcus provasolii</name>
    <dbReference type="NCBI Taxonomy" id="41880"/>
    <lineage>
        <taxon>Eukaryota</taxon>
        <taxon>Viridiplantae</taxon>
        <taxon>Chlorophyta</taxon>
        <taxon>Pseudoscourfieldiophyceae</taxon>
        <taxon>Pseudoscourfieldiales</taxon>
        <taxon>Pycnococcaceae</taxon>
        <taxon>Pycnococcus</taxon>
    </lineage>
</organism>
<gene>
    <name evidence="3" type="ORF">PPROV_000106700</name>
</gene>
<dbReference type="OrthoDB" id="9991317at2759"/>
<comment type="caution">
    <text evidence="3">The sequence shown here is derived from an EMBL/GenBank/DDBJ whole genome shotgun (WGS) entry which is preliminary data.</text>
</comment>
<dbReference type="Pfam" id="PF13432">
    <property type="entry name" value="TPR_16"/>
    <property type="match status" value="1"/>
</dbReference>
<proteinExistence type="predicted"/>
<feature type="compositionally biased region" description="Polar residues" evidence="2">
    <location>
        <begin position="442"/>
        <end position="455"/>
    </location>
</feature>
<dbReference type="Proteomes" id="UP000660262">
    <property type="component" value="Unassembled WGS sequence"/>
</dbReference>
<dbReference type="PROSITE" id="PS50005">
    <property type="entry name" value="TPR"/>
    <property type="match status" value="3"/>
</dbReference>
<evidence type="ECO:0000256" key="2">
    <source>
        <dbReference type="SAM" id="MobiDB-lite"/>
    </source>
</evidence>
<dbReference type="GO" id="GO:0005886">
    <property type="term" value="C:plasma membrane"/>
    <property type="evidence" value="ECO:0007669"/>
    <property type="project" value="TreeGrafter"/>
</dbReference>
<reference evidence="3" key="1">
    <citation type="submission" date="2020-10" db="EMBL/GenBank/DDBJ databases">
        <title>Unveiling of a novel bifunctional photoreceptor, Dualchrome1, isolated from a cosmopolitan green alga.</title>
        <authorList>
            <person name="Suzuki S."/>
            <person name="Kawachi M."/>
        </authorList>
    </citation>
    <scope>NUCLEOTIDE SEQUENCE</scope>
    <source>
        <strain evidence="3">NIES 2893</strain>
    </source>
</reference>
<dbReference type="PANTHER" id="PTHR45081:SF1">
    <property type="entry name" value="EF HAND FAMILY PROTEIN, PUTATIVE, EXPRESSED-RELATED"/>
    <property type="match status" value="1"/>
</dbReference>
<feature type="region of interest" description="Disordered" evidence="2">
    <location>
        <begin position="331"/>
        <end position="391"/>
    </location>
</feature>
<evidence type="ECO:0008006" key="5">
    <source>
        <dbReference type="Google" id="ProtNLM"/>
    </source>
</evidence>
<feature type="region of interest" description="Disordered" evidence="2">
    <location>
        <begin position="439"/>
        <end position="458"/>
    </location>
</feature>
<dbReference type="SMART" id="SM00028">
    <property type="entry name" value="TPR"/>
    <property type="match status" value="6"/>
</dbReference>
<name>A0A830H8I1_9CHLO</name>
<feature type="repeat" description="TPR" evidence="1">
    <location>
        <begin position="199"/>
        <end position="232"/>
    </location>
</feature>
<feature type="compositionally biased region" description="Low complexity" evidence="2">
    <location>
        <begin position="337"/>
        <end position="359"/>
    </location>
</feature>
<accession>A0A830H8I1</accession>
<dbReference type="EMBL" id="BNJQ01000003">
    <property type="protein sequence ID" value="GHP02310.1"/>
    <property type="molecule type" value="Genomic_DNA"/>
</dbReference>
<evidence type="ECO:0000313" key="4">
    <source>
        <dbReference type="Proteomes" id="UP000660262"/>
    </source>
</evidence>
<dbReference type="Gene3D" id="1.25.40.10">
    <property type="entry name" value="Tetratricopeptide repeat domain"/>
    <property type="match status" value="3"/>
</dbReference>
<dbReference type="AlphaFoldDB" id="A0A830H8I1"/>
<feature type="repeat" description="TPR" evidence="1">
    <location>
        <begin position="165"/>
        <end position="198"/>
    </location>
</feature>
<feature type="region of interest" description="Disordered" evidence="2">
    <location>
        <begin position="649"/>
        <end position="669"/>
    </location>
</feature>
<keyword evidence="4" id="KW-1185">Reference proteome</keyword>
<protein>
    <recommendedName>
        <fullName evidence="5">Protein O-GlcNAc transferase</fullName>
    </recommendedName>
</protein>
<dbReference type="SUPFAM" id="SSF48452">
    <property type="entry name" value="TPR-like"/>
    <property type="match status" value="1"/>
</dbReference>
<dbReference type="InterPro" id="IPR019734">
    <property type="entry name" value="TPR_rpt"/>
</dbReference>
<evidence type="ECO:0000313" key="3">
    <source>
        <dbReference type="EMBL" id="GHP02310.1"/>
    </source>
</evidence>